<dbReference type="InterPro" id="IPR028250">
    <property type="entry name" value="DsbDN"/>
</dbReference>
<feature type="transmembrane region" description="Helical" evidence="7">
    <location>
        <begin position="570"/>
        <end position="590"/>
    </location>
</feature>
<keyword evidence="8" id="KW-0732">Signal</keyword>
<organism evidence="10 11">
    <name type="scientific">Zoogloea dura</name>
    <dbReference type="NCBI Taxonomy" id="2728840"/>
    <lineage>
        <taxon>Bacteria</taxon>
        <taxon>Pseudomonadati</taxon>
        <taxon>Pseudomonadota</taxon>
        <taxon>Betaproteobacteria</taxon>
        <taxon>Rhodocyclales</taxon>
        <taxon>Zoogloeaceae</taxon>
        <taxon>Zoogloea</taxon>
    </lineage>
</organism>
<dbReference type="SUPFAM" id="SSF52833">
    <property type="entry name" value="Thioredoxin-like"/>
    <property type="match status" value="1"/>
</dbReference>
<feature type="transmembrane region" description="Helical" evidence="7">
    <location>
        <begin position="361"/>
        <end position="383"/>
    </location>
</feature>
<keyword evidence="2" id="KW-1003">Cell membrane</keyword>
<dbReference type="Gene3D" id="3.40.30.10">
    <property type="entry name" value="Glutaredoxin"/>
    <property type="match status" value="1"/>
</dbReference>
<accession>A0A848FXV2</accession>
<feature type="chain" id="PRO_5032976235" evidence="8">
    <location>
        <begin position="26"/>
        <end position="737"/>
    </location>
</feature>
<dbReference type="PROSITE" id="PS51352">
    <property type="entry name" value="THIOREDOXIN_2"/>
    <property type="match status" value="1"/>
</dbReference>
<keyword evidence="6 7" id="KW-0472">Membrane</keyword>
<evidence type="ECO:0000256" key="5">
    <source>
        <dbReference type="ARBA" id="ARBA00022989"/>
    </source>
</evidence>
<comment type="caution">
    <text evidence="10">The sequence shown here is derived from an EMBL/GenBank/DDBJ whole genome shotgun (WGS) entry which is preliminary data.</text>
</comment>
<dbReference type="PANTHER" id="PTHR32234:SF3">
    <property type="entry name" value="SUPPRESSION OF COPPER SENSITIVITY PROTEIN"/>
    <property type="match status" value="1"/>
</dbReference>
<dbReference type="CDD" id="cd02953">
    <property type="entry name" value="DsbDgamma"/>
    <property type="match status" value="1"/>
</dbReference>
<dbReference type="EMBL" id="JABBGA010000002">
    <property type="protein sequence ID" value="NML24708.1"/>
    <property type="molecule type" value="Genomic_DNA"/>
</dbReference>
<dbReference type="GO" id="GO:0045454">
    <property type="term" value="P:cell redox homeostasis"/>
    <property type="evidence" value="ECO:0007669"/>
    <property type="project" value="TreeGrafter"/>
</dbReference>
<proteinExistence type="predicted"/>
<evidence type="ECO:0000256" key="4">
    <source>
        <dbReference type="ARBA" id="ARBA00022748"/>
    </source>
</evidence>
<evidence type="ECO:0000256" key="2">
    <source>
        <dbReference type="ARBA" id="ARBA00022475"/>
    </source>
</evidence>
<feature type="transmembrane region" description="Helical" evidence="7">
    <location>
        <begin position="314"/>
        <end position="340"/>
    </location>
</feature>
<dbReference type="Pfam" id="PF13899">
    <property type="entry name" value="Thioredoxin_7"/>
    <property type="match status" value="1"/>
</dbReference>
<feature type="signal peptide" evidence="8">
    <location>
        <begin position="1"/>
        <end position="25"/>
    </location>
</feature>
<dbReference type="Proteomes" id="UP000580043">
    <property type="component" value="Unassembled WGS sequence"/>
</dbReference>
<feature type="domain" description="Thioredoxin" evidence="9">
    <location>
        <begin position="589"/>
        <end position="723"/>
    </location>
</feature>
<dbReference type="InterPro" id="IPR003834">
    <property type="entry name" value="Cyt_c_assmbl_TM_dom"/>
</dbReference>
<evidence type="ECO:0000256" key="1">
    <source>
        <dbReference type="ARBA" id="ARBA00004651"/>
    </source>
</evidence>
<dbReference type="InterPro" id="IPR036249">
    <property type="entry name" value="Thioredoxin-like_sf"/>
</dbReference>
<evidence type="ECO:0000256" key="3">
    <source>
        <dbReference type="ARBA" id="ARBA00022692"/>
    </source>
</evidence>
<evidence type="ECO:0000256" key="8">
    <source>
        <dbReference type="SAM" id="SignalP"/>
    </source>
</evidence>
<evidence type="ECO:0000259" key="9">
    <source>
        <dbReference type="PROSITE" id="PS51352"/>
    </source>
</evidence>
<dbReference type="InterPro" id="IPR035671">
    <property type="entry name" value="DsbD_gamma"/>
</dbReference>
<dbReference type="InterPro" id="IPR013766">
    <property type="entry name" value="Thioredoxin_domain"/>
</dbReference>
<evidence type="ECO:0000313" key="10">
    <source>
        <dbReference type="EMBL" id="NML24708.1"/>
    </source>
</evidence>
<dbReference type="GO" id="GO:0015035">
    <property type="term" value="F:protein-disulfide reductase activity"/>
    <property type="evidence" value="ECO:0007669"/>
    <property type="project" value="TreeGrafter"/>
</dbReference>
<feature type="transmembrane region" description="Helical" evidence="7">
    <location>
        <begin position="516"/>
        <end position="532"/>
    </location>
</feature>
<dbReference type="AlphaFoldDB" id="A0A848FXV2"/>
<keyword evidence="3 7" id="KW-0812">Transmembrane</keyword>
<evidence type="ECO:0000256" key="6">
    <source>
        <dbReference type="ARBA" id="ARBA00023136"/>
    </source>
</evidence>
<dbReference type="GO" id="GO:0017004">
    <property type="term" value="P:cytochrome complex assembly"/>
    <property type="evidence" value="ECO:0007669"/>
    <property type="project" value="UniProtKB-KW"/>
</dbReference>
<dbReference type="Pfam" id="PF02683">
    <property type="entry name" value="DsbD_TM"/>
    <property type="match status" value="1"/>
</dbReference>
<dbReference type="Pfam" id="PF11412">
    <property type="entry name" value="DsbD_N"/>
    <property type="match status" value="1"/>
</dbReference>
<name>A0A848FXV2_9RHOO</name>
<sequence length="737" mass="76164">MTQRTRPFVLTAGLLLASLTPLATAAGATAETPHVKAELLAPASAVQPGETIRLGLRQRIAPHWHTYWLNPGDSGLPTRIAWTLPDGARADAIEWPAPSRFTIGPVSNYGYAGEVTLISTLHVPADLKPGARFPVKATVDWLVCNEVCIPEQVELSLELPVIAAGTPRQTGNPLIDKAVAALPAASPWPVQLEKGPGGLRLAADSPALAALQPVEAWFYAAEWGKTQHATPQPMSLEGDRFSLRFAPGEAPPAVGETVAGILSLHDAAGRRHDFQITAEVAAAPPGSLDTALPAPAAAPGATATAPGADDSLQLGAALLFALLGGLILNLMPCVFPVLSIKALSLLRHAHQAPRETRLQGLAYTAGVLASFSLLAGVLLALKAGGSEVGWGFQFQSPVFVLGVAYLMFAVGLSLSGLISFGAAAAGVGAGLAGKPGYAGSFFTGVLASVVATPCTAPFMGAALGFALAQPAPVLLAVFLSLGLGLALPYLLLSFWPALQRLLPRPGAWMERLKEGLAFPMYGAAVWLVWVLAQQAGPNAIAIALGGMLAIAFAAWLTHHSHGARPLARHGGRGLAMLALTAALGGGYLGVSGDNARAASAAPLAGQVWEPYSKARFDALRAEGKPVFVNFTAAWCITCLANEKLALSSPDVEAAFHKAGITYLKGDWTNKDPQISAHLADFGRSGVPLYLLYPAGSSDKAAVQVLPQLLTPASVLAAIDHAAVQSLSSPPSSSLAKE</sequence>
<keyword evidence="5 7" id="KW-1133">Transmembrane helix</keyword>
<dbReference type="RefSeq" id="WP_169144359.1">
    <property type="nucleotide sequence ID" value="NZ_JABBGA010000002.1"/>
</dbReference>
<feature type="transmembrane region" description="Helical" evidence="7">
    <location>
        <begin position="473"/>
        <end position="495"/>
    </location>
</feature>
<evidence type="ECO:0000313" key="11">
    <source>
        <dbReference type="Proteomes" id="UP000580043"/>
    </source>
</evidence>
<keyword evidence="4" id="KW-0201">Cytochrome c-type biogenesis</keyword>
<gene>
    <name evidence="10" type="ORF">HHL15_03055</name>
</gene>
<keyword evidence="11" id="KW-1185">Reference proteome</keyword>
<protein>
    <submittedName>
        <fullName evidence="10">Thiol:disulfide interchange protein</fullName>
    </submittedName>
</protein>
<feature type="transmembrane region" description="Helical" evidence="7">
    <location>
        <begin position="441"/>
        <end position="467"/>
    </location>
</feature>
<feature type="transmembrane region" description="Helical" evidence="7">
    <location>
        <begin position="538"/>
        <end position="558"/>
    </location>
</feature>
<feature type="transmembrane region" description="Helical" evidence="7">
    <location>
        <begin position="403"/>
        <end position="429"/>
    </location>
</feature>
<comment type="subcellular location">
    <subcellularLocation>
        <location evidence="1">Cell membrane</location>
        <topology evidence="1">Multi-pass membrane protein</topology>
    </subcellularLocation>
</comment>
<reference evidence="10 11" key="1">
    <citation type="submission" date="2020-04" db="EMBL/GenBank/DDBJ databases">
        <title>Zoogloea sp. G-4-1-14 isolated from soil.</title>
        <authorList>
            <person name="Dahal R.H."/>
        </authorList>
    </citation>
    <scope>NUCLEOTIDE SEQUENCE [LARGE SCALE GENOMIC DNA]</scope>
    <source>
        <strain evidence="10 11">G-4-1-14</strain>
    </source>
</reference>
<evidence type="ECO:0000256" key="7">
    <source>
        <dbReference type="SAM" id="Phobius"/>
    </source>
</evidence>
<dbReference type="GO" id="GO:0005886">
    <property type="term" value="C:plasma membrane"/>
    <property type="evidence" value="ECO:0007669"/>
    <property type="project" value="UniProtKB-SubCell"/>
</dbReference>
<dbReference type="PANTHER" id="PTHR32234">
    <property type="entry name" value="THIOL:DISULFIDE INTERCHANGE PROTEIN DSBD"/>
    <property type="match status" value="1"/>
</dbReference>